<dbReference type="GO" id="GO:0004519">
    <property type="term" value="F:endonuclease activity"/>
    <property type="evidence" value="ECO:0007669"/>
    <property type="project" value="TreeGrafter"/>
</dbReference>
<gene>
    <name evidence="3" type="ORF">IWW36_001353</name>
</gene>
<dbReference type="InterPro" id="IPR036063">
    <property type="entry name" value="Smr_dom_sf"/>
</dbReference>
<dbReference type="SUPFAM" id="SSF160443">
    <property type="entry name" value="SMR domain-like"/>
    <property type="match status" value="1"/>
</dbReference>
<protein>
    <recommendedName>
        <fullName evidence="2">Smr domain-containing protein</fullName>
    </recommendedName>
</protein>
<feature type="compositionally biased region" description="Low complexity" evidence="1">
    <location>
        <begin position="64"/>
        <end position="85"/>
    </location>
</feature>
<dbReference type="EMBL" id="JANBUW010000017">
    <property type="protein sequence ID" value="KAJ2851102.1"/>
    <property type="molecule type" value="Genomic_DNA"/>
</dbReference>
<dbReference type="Pfam" id="PF08590">
    <property type="entry name" value="DUF1771"/>
    <property type="match status" value="1"/>
</dbReference>
<evidence type="ECO:0000256" key="1">
    <source>
        <dbReference type="SAM" id="MobiDB-lite"/>
    </source>
</evidence>
<dbReference type="AlphaFoldDB" id="A0A9W8M0F1"/>
<name>A0A9W8M0F1_9FUNG</name>
<dbReference type="PANTHER" id="PTHR46535:SF1">
    <property type="entry name" value="NEDD4-BINDING PROTEIN 2"/>
    <property type="match status" value="1"/>
</dbReference>
<dbReference type="SMART" id="SM00463">
    <property type="entry name" value="SMR"/>
    <property type="match status" value="1"/>
</dbReference>
<evidence type="ECO:0000259" key="2">
    <source>
        <dbReference type="PROSITE" id="PS50828"/>
    </source>
</evidence>
<dbReference type="SMART" id="SM01162">
    <property type="entry name" value="DUF1771"/>
    <property type="match status" value="1"/>
</dbReference>
<sequence>MITLSSLVSEYGHNVDKGLITSIWNEQHQDKARCREIVRMLSDHPSESSTTAGANSIGTASVGESESLSLSSSRTETSTSSSSRSKPANLADDVKAITSPQVLVDFLAACFPECGDDYLNTKVKEIFCTGDREFQVDPIEAIDIISNAVYNDNEAVETQQYQQSHNVSTKQPAKKDASSSLEAIAAQYSVSGSTSKSKNKRRNKGKTKNKSLAAVARRSSVQLESGGNAWTAIDTELNSLCSIFPMLSLSTVRSAYHACGAHIDKTVERLSEIAESHAKPPNATLQPAAKEDLHRSAVDTLTPMQQTQKKKTIDVLKMLFADAPKSLLEQAATEMHDVDAAAERVLVLIDEEEKAAALAAQSNAKNKKSSKWKPAEDLANYHIAPTSSPATAENEPQIYDVTQRVPLSEISGDARVWIANNPRDADYCRKRANAYISKRNELYAKATHAYARRNNLHHSGATALYYSTEGHKYDAQARIWRMRAAQASVAEMKRRDANIVDLHGLTRSEAIAVTRDALAAWHKDARPAKASSGIRPLHIVTGLGNHSIGGRACIHPSILRLLREGGWKFEQGDGYIDVLDAGKGRQLSN</sequence>
<dbReference type="OrthoDB" id="4080456at2759"/>
<feature type="domain" description="Smr" evidence="2">
    <location>
        <begin position="500"/>
        <end position="579"/>
    </location>
</feature>
<proteinExistence type="predicted"/>
<feature type="region of interest" description="Disordered" evidence="1">
    <location>
        <begin position="64"/>
        <end position="89"/>
    </location>
</feature>
<evidence type="ECO:0000313" key="3">
    <source>
        <dbReference type="EMBL" id="KAJ2851102.1"/>
    </source>
</evidence>
<evidence type="ECO:0000313" key="4">
    <source>
        <dbReference type="Proteomes" id="UP001139887"/>
    </source>
</evidence>
<organism evidence="3 4">
    <name type="scientific">Coemansia brasiliensis</name>
    <dbReference type="NCBI Taxonomy" id="2650707"/>
    <lineage>
        <taxon>Eukaryota</taxon>
        <taxon>Fungi</taxon>
        <taxon>Fungi incertae sedis</taxon>
        <taxon>Zoopagomycota</taxon>
        <taxon>Kickxellomycotina</taxon>
        <taxon>Kickxellomycetes</taxon>
        <taxon>Kickxellales</taxon>
        <taxon>Kickxellaceae</taxon>
        <taxon>Coemansia</taxon>
    </lineage>
</organism>
<reference evidence="3" key="1">
    <citation type="submission" date="2022-07" db="EMBL/GenBank/DDBJ databases">
        <title>Phylogenomic reconstructions and comparative analyses of Kickxellomycotina fungi.</title>
        <authorList>
            <person name="Reynolds N.K."/>
            <person name="Stajich J.E."/>
            <person name="Barry K."/>
            <person name="Grigoriev I.V."/>
            <person name="Crous P."/>
            <person name="Smith M.E."/>
        </authorList>
    </citation>
    <scope>NUCLEOTIDE SEQUENCE</scope>
    <source>
        <strain evidence="3">NRRL 1566</strain>
    </source>
</reference>
<dbReference type="InterPro" id="IPR002625">
    <property type="entry name" value="Smr_dom"/>
</dbReference>
<keyword evidence="4" id="KW-1185">Reference proteome</keyword>
<dbReference type="CDD" id="cd14279">
    <property type="entry name" value="CUE"/>
    <property type="match status" value="1"/>
</dbReference>
<dbReference type="GO" id="GO:0005634">
    <property type="term" value="C:nucleus"/>
    <property type="evidence" value="ECO:0007669"/>
    <property type="project" value="TreeGrafter"/>
</dbReference>
<dbReference type="Gene3D" id="3.30.1370.110">
    <property type="match status" value="1"/>
</dbReference>
<feature type="region of interest" description="Disordered" evidence="1">
    <location>
        <begin position="192"/>
        <end position="214"/>
    </location>
</feature>
<feature type="compositionally biased region" description="Basic residues" evidence="1">
    <location>
        <begin position="197"/>
        <end position="209"/>
    </location>
</feature>
<dbReference type="PROSITE" id="PS50828">
    <property type="entry name" value="SMR"/>
    <property type="match status" value="1"/>
</dbReference>
<dbReference type="Proteomes" id="UP001139887">
    <property type="component" value="Unassembled WGS sequence"/>
</dbReference>
<dbReference type="PANTHER" id="PTHR46535">
    <property type="entry name" value="NEDD4-BINDING PROTEIN 2"/>
    <property type="match status" value="1"/>
</dbReference>
<dbReference type="InterPro" id="IPR052772">
    <property type="entry name" value="Endo/PolyKinase_Domain-Protein"/>
</dbReference>
<comment type="caution">
    <text evidence="3">The sequence shown here is derived from an EMBL/GenBank/DDBJ whole genome shotgun (WGS) entry which is preliminary data.</text>
</comment>
<dbReference type="InterPro" id="IPR013899">
    <property type="entry name" value="DUF1771"/>
</dbReference>
<accession>A0A9W8M0F1</accession>